<proteinExistence type="predicted"/>
<protein>
    <submittedName>
        <fullName evidence="1">Uncharacterized protein</fullName>
    </submittedName>
</protein>
<dbReference type="KEGG" id="fdv:JJC05_08480"/>
<sequence>MALSSSSTGPIPKTEKWEVYNKTINPGNNTTLDFVLRLEVAQENGIDFAVDDIEAYQLPIACIATKTIPVNIPCGQAFTAQITGHKDVSCAGLNDATVTIAAQNFNTVSGYQVSMNNGATWTSYNTSPATVPVPSVGYPRICISKI</sequence>
<gene>
    <name evidence="1" type="ORF">JJC05_08480</name>
</gene>
<dbReference type="EMBL" id="CP067378">
    <property type="protein sequence ID" value="QYS87942.1"/>
    <property type="molecule type" value="Genomic_DNA"/>
</dbReference>
<dbReference type="AlphaFoldDB" id="A0A8G0KT24"/>
<dbReference type="Proteomes" id="UP000824721">
    <property type="component" value="Chromosome"/>
</dbReference>
<evidence type="ECO:0000313" key="1">
    <source>
        <dbReference type="EMBL" id="QYS87942.1"/>
    </source>
</evidence>
<accession>A0A8G0KT24</accession>
<name>A0A8G0KT24_9FLAO</name>
<reference evidence="1" key="1">
    <citation type="submission" date="2020-12" db="EMBL/GenBank/DDBJ databases">
        <title>Genome sequencing of genetic groups of Flavobacterium columnare.</title>
        <authorList>
            <person name="Waldbieser G.C."/>
            <person name="Griffin M.J."/>
            <person name="LaFrentz B.R."/>
        </authorList>
    </citation>
    <scope>NUCLEOTIDE SEQUENCE</scope>
    <source>
        <strain evidence="1">90-106</strain>
    </source>
</reference>
<organism evidence="1">
    <name type="scientific">Flavobacterium columnare</name>
    <dbReference type="NCBI Taxonomy" id="996"/>
    <lineage>
        <taxon>Bacteria</taxon>
        <taxon>Pseudomonadati</taxon>
        <taxon>Bacteroidota</taxon>
        <taxon>Flavobacteriia</taxon>
        <taxon>Flavobacteriales</taxon>
        <taxon>Flavobacteriaceae</taxon>
        <taxon>Flavobacterium</taxon>
    </lineage>
</organism>